<keyword evidence="4" id="KW-0274">FAD</keyword>
<dbReference type="RefSeq" id="WP_344714980.1">
    <property type="nucleotide sequence ID" value="NZ_BAAAWH010000001.1"/>
</dbReference>
<dbReference type="Gene3D" id="1.10.540.10">
    <property type="entry name" value="Acyl-CoA dehydrogenase/oxidase, N-terminal domain"/>
    <property type="match status" value="1"/>
</dbReference>
<reference evidence="7 8" key="1">
    <citation type="submission" date="2024-09" db="EMBL/GenBank/DDBJ databases">
        <authorList>
            <person name="Sun Q."/>
            <person name="Mori K."/>
        </authorList>
    </citation>
    <scope>NUCLEOTIDE SEQUENCE [LARGE SCALE GENOMIC DNA]</scope>
    <source>
        <strain evidence="7 8">JCM 1342</strain>
    </source>
</reference>
<evidence type="ECO:0000256" key="4">
    <source>
        <dbReference type="ARBA" id="ARBA00022827"/>
    </source>
</evidence>
<feature type="domain" description="Acyl-CoA dehydrogenase/oxidase N-terminal" evidence="6">
    <location>
        <begin position="28"/>
        <end position="101"/>
    </location>
</feature>
<dbReference type="SUPFAM" id="SSF56645">
    <property type="entry name" value="Acyl-CoA dehydrogenase NM domain-like"/>
    <property type="match status" value="1"/>
</dbReference>
<evidence type="ECO:0000256" key="3">
    <source>
        <dbReference type="ARBA" id="ARBA00022630"/>
    </source>
</evidence>
<evidence type="ECO:0000256" key="2">
    <source>
        <dbReference type="ARBA" id="ARBA00009347"/>
    </source>
</evidence>
<dbReference type="InterPro" id="IPR046373">
    <property type="entry name" value="Acyl-CoA_Oxase/DH_mid-dom_sf"/>
</dbReference>
<dbReference type="PIRSF" id="PIRSF016578">
    <property type="entry name" value="HsaA"/>
    <property type="match status" value="1"/>
</dbReference>
<comment type="cofactor">
    <cofactor evidence="1">
        <name>FAD</name>
        <dbReference type="ChEBI" id="CHEBI:57692"/>
    </cofactor>
</comment>
<dbReference type="Gene3D" id="1.20.140.10">
    <property type="entry name" value="Butyryl-CoA Dehydrogenase, subunit A, domain 3"/>
    <property type="match status" value="1"/>
</dbReference>
<dbReference type="PANTHER" id="PTHR43884">
    <property type="entry name" value="ACYL-COA DEHYDROGENASE"/>
    <property type="match status" value="1"/>
</dbReference>
<gene>
    <name evidence="7" type="ORF">ACFFPJ_14120</name>
</gene>
<dbReference type="InterPro" id="IPR009075">
    <property type="entry name" value="AcylCo_DH/oxidase_C"/>
</dbReference>
<dbReference type="EMBL" id="JBHMBE010000004">
    <property type="protein sequence ID" value="MFB9646932.1"/>
    <property type="molecule type" value="Genomic_DNA"/>
</dbReference>
<keyword evidence="8" id="KW-1185">Reference proteome</keyword>
<feature type="domain" description="Acyl-CoA dehydrogenase/oxidase C-terminal" evidence="5">
    <location>
        <begin position="262"/>
        <end position="361"/>
    </location>
</feature>
<evidence type="ECO:0000256" key="1">
    <source>
        <dbReference type="ARBA" id="ARBA00001974"/>
    </source>
</evidence>
<dbReference type="InterPro" id="IPR037069">
    <property type="entry name" value="AcylCoA_DH/ox_N_sf"/>
</dbReference>
<dbReference type="Proteomes" id="UP001589611">
    <property type="component" value="Unassembled WGS sequence"/>
</dbReference>
<accession>A0ABV5T2U8</accession>
<name>A0ABV5T2U8_9MICO</name>
<dbReference type="GO" id="GO:0016491">
    <property type="term" value="F:oxidoreductase activity"/>
    <property type="evidence" value="ECO:0007669"/>
    <property type="project" value="UniProtKB-KW"/>
</dbReference>
<protein>
    <submittedName>
        <fullName evidence="7">Acyl-CoA dehydrogenase family protein</fullName>
        <ecNumber evidence="7">1.-.-.-</ecNumber>
    </submittedName>
</protein>
<dbReference type="PANTHER" id="PTHR43884:SF12">
    <property type="entry name" value="ISOVALERYL-COA DEHYDROGENASE, MITOCHONDRIAL-RELATED"/>
    <property type="match status" value="1"/>
</dbReference>
<dbReference type="InterPro" id="IPR013786">
    <property type="entry name" value="AcylCoA_DH/ox_N"/>
</dbReference>
<dbReference type="Gene3D" id="2.40.110.10">
    <property type="entry name" value="Butyryl-CoA Dehydrogenase, subunit A, domain 2"/>
    <property type="match status" value="1"/>
</dbReference>
<organism evidence="7 8">
    <name type="scientific">Microbacterium terregens</name>
    <dbReference type="NCBI Taxonomy" id="69363"/>
    <lineage>
        <taxon>Bacteria</taxon>
        <taxon>Bacillati</taxon>
        <taxon>Actinomycetota</taxon>
        <taxon>Actinomycetes</taxon>
        <taxon>Micrococcales</taxon>
        <taxon>Microbacteriaceae</taxon>
        <taxon>Microbacterium</taxon>
    </lineage>
</organism>
<dbReference type="Pfam" id="PF02771">
    <property type="entry name" value="Acyl-CoA_dh_N"/>
    <property type="match status" value="1"/>
</dbReference>
<keyword evidence="7" id="KW-0560">Oxidoreductase</keyword>
<dbReference type="EC" id="1.-.-.-" evidence="7"/>
<sequence>MSTIETIHDSTAAHGSASLRERANGIGQTLAAHAARHDRDGTFVTEAYEALRDAGLLRAGVPRELGGDGATIRELADLQRTLGHYCGATALASAMHQHVTCFTAWRYRRGLPGAEATLRRIADEQIVLVSTGGGDFTHPAGRAIAVDGGYRVSGRKRFVSQGAVGTVMSTMFPFDDPERGMRVLNMAIPFASEGVVVADNWDVLGMRGTASDDVVLTDVFVPEERVLADRPYGVIDPPLQVIASIGFSIISGAYLGVAEAAYAEAVTVGARHPDDPTVQRALGLMSQRLQVASWALEGALTQLGDDPTPSYDGFLAVMAAKAEIARAGVEVCDLAMQVVGGAGYFKGSIVERSYRDIRAAAFHPLTPEATLVAMGRHALGLPQG</sequence>
<dbReference type="SUPFAM" id="SSF47203">
    <property type="entry name" value="Acyl-CoA dehydrogenase C-terminal domain-like"/>
    <property type="match status" value="1"/>
</dbReference>
<proteinExistence type="inferred from homology"/>
<evidence type="ECO:0000259" key="6">
    <source>
        <dbReference type="Pfam" id="PF02771"/>
    </source>
</evidence>
<evidence type="ECO:0000313" key="7">
    <source>
        <dbReference type="EMBL" id="MFB9646932.1"/>
    </source>
</evidence>
<dbReference type="InterPro" id="IPR036250">
    <property type="entry name" value="AcylCo_DH-like_C"/>
</dbReference>
<dbReference type="Pfam" id="PF00441">
    <property type="entry name" value="Acyl-CoA_dh_1"/>
    <property type="match status" value="1"/>
</dbReference>
<comment type="caution">
    <text evidence="7">The sequence shown here is derived from an EMBL/GenBank/DDBJ whole genome shotgun (WGS) entry which is preliminary data.</text>
</comment>
<evidence type="ECO:0000259" key="5">
    <source>
        <dbReference type="Pfam" id="PF00441"/>
    </source>
</evidence>
<comment type="similarity">
    <text evidence="2">Belongs to the acyl-CoA dehydrogenase family.</text>
</comment>
<keyword evidence="3" id="KW-0285">Flavoprotein</keyword>
<evidence type="ECO:0000313" key="8">
    <source>
        <dbReference type="Proteomes" id="UP001589611"/>
    </source>
</evidence>
<dbReference type="InterPro" id="IPR009100">
    <property type="entry name" value="AcylCoA_DH/oxidase_NM_dom_sf"/>
</dbReference>